<dbReference type="InterPro" id="IPR025638">
    <property type="entry name" value="DUF4336"/>
</dbReference>
<dbReference type="PANTHER" id="PTHR33835">
    <property type="entry name" value="YALI0C07656P"/>
    <property type="match status" value="1"/>
</dbReference>
<dbReference type="InterPro" id="IPR036866">
    <property type="entry name" value="RibonucZ/Hydroxyglut_hydro"/>
</dbReference>
<dbReference type="EMBL" id="MCGO01000021">
    <property type="protein sequence ID" value="ORY44819.1"/>
    <property type="molecule type" value="Genomic_DNA"/>
</dbReference>
<sequence>MGLIAVLFTTLGVLAGLLYVVPRWLKRRVAVTAMRTWTPVPDAAVHWKMKVFPHSPALKQVAPNVWTLVASLPPNGPRMKRRMVVVRTEQGLCVHSPICVNQSVKDELNSLGKVAFIIVPNEMHRLDAAAWAREYPDAKVVCPSKAITQVSKAVKVSQTVEDTFTKYDPSKSVQNDRILYMEPKGLYPDAGELVYFVKHEGSPNNAHSLIVCDLLFNIDPTSNDCDPILLTIGTACGFGCTAIGRFMFVENKDVARKWAEEELAEAARKLNVLHISVAHGDDLVARECDASVKTLRRAASTFQKAHE</sequence>
<gene>
    <name evidence="1" type="ORF">BCR33DRAFT_716768</name>
</gene>
<name>A0A1Y2CCP6_9FUNG</name>
<protein>
    <submittedName>
        <fullName evidence="1">Uncharacterized protein</fullName>
    </submittedName>
</protein>
<dbReference type="OrthoDB" id="421671at2759"/>
<dbReference type="Proteomes" id="UP000193642">
    <property type="component" value="Unassembled WGS sequence"/>
</dbReference>
<dbReference type="AlphaFoldDB" id="A0A1Y2CCP6"/>
<dbReference type="PANTHER" id="PTHR33835:SF1">
    <property type="entry name" value="METALLO-BETA-LACTAMASE DOMAIN-CONTAINING PROTEIN"/>
    <property type="match status" value="1"/>
</dbReference>
<evidence type="ECO:0000313" key="2">
    <source>
        <dbReference type="Proteomes" id="UP000193642"/>
    </source>
</evidence>
<comment type="caution">
    <text evidence="1">The sequence shown here is derived from an EMBL/GenBank/DDBJ whole genome shotgun (WGS) entry which is preliminary data.</text>
</comment>
<organism evidence="1 2">
    <name type="scientific">Rhizoclosmatium globosum</name>
    <dbReference type="NCBI Taxonomy" id="329046"/>
    <lineage>
        <taxon>Eukaryota</taxon>
        <taxon>Fungi</taxon>
        <taxon>Fungi incertae sedis</taxon>
        <taxon>Chytridiomycota</taxon>
        <taxon>Chytridiomycota incertae sedis</taxon>
        <taxon>Chytridiomycetes</taxon>
        <taxon>Chytridiales</taxon>
        <taxon>Chytriomycetaceae</taxon>
        <taxon>Rhizoclosmatium</taxon>
    </lineage>
</organism>
<keyword evidence="2" id="KW-1185">Reference proteome</keyword>
<dbReference type="SUPFAM" id="SSF56281">
    <property type="entry name" value="Metallo-hydrolase/oxidoreductase"/>
    <property type="match status" value="1"/>
</dbReference>
<reference evidence="1 2" key="1">
    <citation type="submission" date="2016-07" db="EMBL/GenBank/DDBJ databases">
        <title>Pervasive Adenine N6-methylation of Active Genes in Fungi.</title>
        <authorList>
            <consortium name="DOE Joint Genome Institute"/>
            <person name="Mondo S.J."/>
            <person name="Dannebaum R.O."/>
            <person name="Kuo R.C."/>
            <person name="Labutti K."/>
            <person name="Haridas S."/>
            <person name="Kuo A."/>
            <person name="Salamov A."/>
            <person name="Ahrendt S.R."/>
            <person name="Lipzen A."/>
            <person name="Sullivan W."/>
            <person name="Andreopoulos W.B."/>
            <person name="Clum A."/>
            <person name="Lindquist E."/>
            <person name="Daum C."/>
            <person name="Ramamoorthy G.K."/>
            <person name="Gryganskyi A."/>
            <person name="Culley D."/>
            <person name="Magnuson J.K."/>
            <person name="James T.Y."/>
            <person name="O'Malley M.A."/>
            <person name="Stajich J.E."/>
            <person name="Spatafora J.W."/>
            <person name="Visel A."/>
            <person name="Grigoriev I.V."/>
        </authorList>
    </citation>
    <scope>NUCLEOTIDE SEQUENCE [LARGE SCALE GENOMIC DNA]</scope>
    <source>
        <strain evidence="1 2">JEL800</strain>
    </source>
</reference>
<evidence type="ECO:0000313" key="1">
    <source>
        <dbReference type="EMBL" id="ORY44819.1"/>
    </source>
</evidence>
<accession>A0A1Y2CCP6</accession>
<proteinExistence type="predicted"/>